<evidence type="ECO:0000256" key="6">
    <source>
        <dbReference type="ARBA" id="ARBA00022833"/>
    </source>
</evidence>
<evidence type="ECO:0000256" key="1">
    <source>
        <dbReference type="ARBA" id="ARBA00004123"/>
    </source>
</evidence>
<keyword evidence="3" id="KW-0479">Metal-binding</keyword>
<dbReference type="OMA" id="IHHTTER"/>
<evidence type="ECO:0000256" key="11">
    <source>
        <dbReference type="PROSITE-ProRule" id="PRU00042"/>
    </source>
</evidence>
<evidence type="ECO:0000313" key="15">
    <source>
        <dbReference type="Proteomes" id="UP000261340"/>
    </source>
</evidence>
<feature type="domain" description="C2H2-type" evidence="13">
    <location>
        <begin position="567"/>
        <end position="594"/>
    </location>
</feature>
<feature type="domain" description="C2H2-type" evidence="13">
    <location>
        <begin position="422"/>
        <end position="449"/>
    </location>
</feature>
<keyword evidence="4" id="KW-0677">Repeat</keyword>
<evidence type="ECO:0000259" key="13">
    <source>
        <dbReference type="PROSITE" id="PS50157"/>
    </source>
</evidence>
<feature type="domain" description="C2H2-type" evidence="13">
    <location>
        <begin position="368"/>
        <end position="391"/>
    </location>
</feature>
<organism evidence="14 15">
    <name type="scientific">Amphilophus citrinellus</name>
    <name type="common">Midas cichlid</name>
    <name type="synonym">Cichlasoma citrinellum</name>
    <dbReference type="NCBI Taxonomy" id="61819"/>
    <lineage>
        <taxon>Eukaryota</taxon>
        <taxon>Metazoa</taxon>
        <taxon>Chordata</taxon>
        <taxon>Craniata</taxon>
        <taxon>Vertebrata</taxon>
        <taxon>Euteleostomi</taxon>
        <taxon>Actinopterygii</taxon>
        <taxon>Neopterygii</taxon>
        <taxon>Teleostei</taxon>
        <taxon>Neoteleostei</taxon>
        <taxon>Acanthomorphata</taxon>
        <taxon>Ovalentaria</taxon>
        <taxon>Cichlomorphae</taxon>
        <taxon>Cichliformes</taxon>
        <taxon>Cichlidae</taxon>
        <taxon>New World cichlids</taxon>
        <taxon>Cichlasomatinae</taxon>
        <taxon>Heroini</taxon>
        <taxon>Amphilophus</taxon>
    </lineage>
</organism>
<evidence type="ECO:0000256" key="10">
    <source>
        <dbReference type="ARBA" id="ARBA00023242"/>
    </source>
</evidence>
<evidence type="ECO:0000313" key="14">
    <source>
        <dbReference type="Ensembl" id="ENSACIP00000030063.1"/>
    </source>
</evidence>
<dbReference type="STRING" id="61819.ENSACIP00000030063"/>
<feature type="domain" description="C2H2-type" evidence="13">
    <location>
        <begin position="536"/>
        <end position="566"/>
    </location>
</feature>
<feature type="compositionally biased region" description="Low complexity" evidence="12">
    <location>
        <begin position="243"/>
        <end position="257"/>
    </location>
</feature>
<dbReference type="InterPro" id="IPR036236">
    <property type="entry name" value="Znf_C2H2_sf"/>
</dbReference>
<evidence type="ECO:0000256" key="2">
    <source>
        <dbReference type="ARBA" id="ARBA00006991"/>
    </source>
</evidence>
<dbReference type="Proteomes" id="UP000261340">
    <property type="component" value="Unplaced"/>
</dbReference>
<dbReference type="GO" id="GO:0005634">
    <property type="term" value="C:nucleus"/>
    <property type="evidence" value="ECO:0007669"/>
    <property type="project" value="UniProtKB-SubCell"/>
</dbReference>
<protein>
    <recommendedName>
        <fullName evidence="13">C2H2-type domain-containing protein</fullName>
    </recommendedName>
</protein>
<feature type="domain" description="C2H2-type" evidence="13">
    <location>
        <begin position="393"/>
        <end position="421"/>
    </location>
</feature>
<dbReference type="Pfam" id="PF00096">
    <property type="entry name" value="zf-C2H2"/>
    <property type="match status" value="4"/>
</dbReference>
<name>A0A3Q0T1W9_AMPCI</name>
<dbReference type="PANTHER" id="PTHR24381">
    <property type="entry name" value="ZINC FINGER PROTEIN"/>
    <property type="match status" value="1"/>
</dbReference>
<proteinExistence type="inferred from homology"/>
<dbReference type="Ensembl" id="ENSACIT00000030852.1">
    <property type="protein sequence ID" value="ENSACIP00000030063.1"/>
    <property type="gene ID" value="ENSACIG00000023271.1"/>
</dbReference>
<accession>A0A3Q0T1W9</accession>
<evidence type="ECO:0000256" key="5">
    <source>
        <dbReference type="ARBA" id="ARBA00022771"/>
    </source>
</evidence>
<evidence type="ECO:0000256" key="12">
    <source>
        <dbReference type="SAM" id="MobiDB-lite"/>
    </source>
</evidence>
<evidence type="ECO:0000256" key="8">
    <source>
        <dbReference type="ARBA" id="ARBA00023125"/>
    </source>
</evidence>
<feature type="domain" description="C2H2-type" evidence="13">
    <location>
        <begin position="595"/>
        <end position="620"/>
    </location>
</feature>
<dbReference type="GO" id="GO:0000981">
    <property type="term" value="F:DNA-binding transcription factor activity, RNA polymerase II-specific"/>
    <property type="evidence" value="ECO:0007669"/>
    <property type="project" value="TreeGrafter"/>
</dbReference>
<feature type="region of interest" description="Disordered" evidence="12">
    <location>
        <begin position="227"/>
        <end position="267"/>
    </location>
</feature>
<evidence type="ECO:0000256" key="9">
    <source>
        <dbReference type="ARBA" id="ARBA00023163"/>
    </source>
</evidence>
<keyword evidence="7" id="KW-0805">Transcription regulation</keyword>
<dbReference type="SUPFAM" id="SSF57667">
    <property type="entry name" value="beta-beta-alpha zinc fingers"/>
    <property type="match status" value="6"/>
</dbReference>
<dbReference type="GO" id="GO:0008270">
    <property type="term" value="F:zinc ion binding"/>
    <property type="evidence" value="ECO:0007669"/>
    <property type="project" value="UniProtKB-KW"/>
</dbReference>
<feature type="domain" description="C2H2-type" evidence="13">
    <location>
        <begin position="478"/>
        <end position="506"/>
    </location>
</feature>
<dbReference type="FunFam" id="3.30.160.60:FF:000579">
    <property type="entry name" value="Zinc finger protein 354B"/>
    <property type="match status" value="1"/>
</dbReference>
<dbReference type="PANTHER" id="PTHR24381:SF445">
    <property type="entry name" value="GASTRULA ZINC FINGER PROTEIN XLCGF28.1-LIKE-RELATED"/>
    <property type="match status" value="1"/>
</dbReference>
<keyword evidence="8" id="KW-0238">DNA-binding</keyword>
<feature type="domain" description="C2H2-type" evidence="13">
    <location>
        <begin position="343"/>
        <end position="365"/>
    </location>
</feature>
<evidence type="ECO:0000256" key="3">
    <source>
        <dbReference type="ARBA" id="ARBA00022723"/>
    </source>
</evidence>
<feature type="domain" description="C2H2-type" evidence="13">
    <location>
        <begin position="450"/>
        <end position="477"/>
    </location>
</feature>
<dbReference type="PROSITE" id="PS00028">
    <property type="entry name" value="ZINC_FINGER_C2H2_1"/>
    <property type="match status" value="9"/>
</dbReference>
<dbReference type="CDD" id="cd11657">
    <property type="entry name" value="TIN2_N"/>
    <property type="match status" value="1"/>
</dbReference>
<dbReference type="FunFam" id="3.30.160.60:FF:000446">
    <property type="entry name" value="Zinc finger protein"/>
    <property type="match status" value="1"/>
</dbReference>
<dbReference type="AlphaFoldDB" id="A0A3Q0T1W9"/>
<reference evidence="14" key="1">
    <citation type="submission" date="2025-08" db="UniProtKB">
        <authorList>
            <consortium name="Ensembl"/>
        </authorList>
    </citation>
    <scope>IDENTIFICATION</scope>
</reference>
<keyword evidence="9" id="KW-0804">Transcription</keyword>
<dbReference type="InterPro" id="IPR029400">
    <property type="entry name" value="TINF2_N"/>
</dbReference>
<evidence type="ECO:0000256" key="4">
    <source>
        <dbReference type="ARBA" id="ARBA00022737"/>
    </source>
</evidence>
<dbReference type="Pfam" id="PF14973">
    <property type="entry name" value="TINF2_N"/>
    <property type="match status" value="1"/>
</dbReference>
<comment type="subcellular location">
    <subcellularLocation>
        <location evidence="1">Nucleus</location>
    </subcellularLocation>
</comment>
<dbReference type="FunFam" id="3.30.160.60:FF:000688">
    <property type="entry name" value="zinc finger protein 197 isoform X1"/>
    <property type="match status" value="1"/>
</dbReference>
<dbReference type="GO" id="GO:0000977">
    <property type="term" value="F:RNA polymerase II transcription regulatory region sequence-specific DNA binding"/>
    <property type="evidence" value="ECO:0007669"/>
    <property type="project" value="TreeGrafter"/>
</dbReference>
<keyword evidence="6" id="KW-0862">Zinc</keyword>
<reference evidence="14" key="2">
    <citation type="submission" date="2025-09" db="UniProtKB">
        <authorList>
            <consortium name="Ensembl"/>
        </authorList>
    </citation>
    <scope>IDENTIFICATION</scope>
</reference>
<keyword evidence="5 11" id="KW-0863">Zinc-finger</keyword>
<comment type="similarity">
    <text evidence="2">Belongs to the krueppel C2H2-type zinc-finger protein family.</text>
</comment>
<keyword evidence="15" id="KW-1185">Reference proteome</keyword>
<sequence length="620" mass="71501">SDYGMLEEFVSMVTDIVPELLTSRQRAELSLGLRAQVRLSASANGVIVDLWVSSLESAGGTNIELPPSNFVDLVNSLLNDPEEREHFFQKVFPVAFGPAYTETLHTLMWLFLSRLEKLLPLQTFQQVHKKKDFFFFKVTRYILDELLCSSDLEKEPLTLVPEQQTFETNDGQSDWTPVHSGAPLLLGYSTRHEENANLQSQAEGSCHLTKECRVHLRRLDLPLSLQSPSVTDSWSHYSDDESSVSSSPENDFSSSTEDPSFVGPKDVSVSRRNLDIGKTKLSSPKQTRQIQCFICKERLNTSLRTHMKTHFPTSDYACPRCDSRFKLLTSLKNHLNKTFKNLYKCDKCQEAFRYKVSLQRHTLTHNELYCSVCRKVLRDTATLARHKASHTLFQCNRCDKAFTLFKPLLRHYENIHKVSRPFKCSRCPKTLTKLRSLIIHEWHHTGQLPFQCAQCNLRFKCDAELMYHERVHTREKPYLCAECGKTFAHRSNLLRHLNFIHSESRNEKNPCPSCGKMVAASTMKRHKLIHTGERPFKCTVPECEKYYRSTSEVKRHVLIHHTTERPYKCDICGKGFVKMCYLNLHAKIHSGEKPFICSICGKAFPKAYSMLRHKKLLHAH</sequence>
<dbReference type="FunFam" id="3.30.160.60:FF:001049">
    <property type="entry name" value="zinc finger protein 319"/>
    <property type="match status" value="1"/>
</dbReference>
<dbReference type="InterPro" id="IPR013087">
    <property type="entry name" value="Znf_C2H2_type"/>
</dbReference>
<dbReference type="GeneTree" id="ENSGT01150000286958"/>
<dbReference type="SMART" id="SM00355">
    <property type="entry name" value="ZnF_C2H2"/>
    <property type="match status" value="12"/>
</dbReference>
<dbReference type="PROSITE" id="PS50157">
    <property type="entry name" value="ZINC_FINGER_C2H2_2"/>
    <property type="match status" value="9"/>
</dbReference>
<keyword evidence="10" id="KW-0539">Nucleus</keyword>
<evidence type="ECO:0000256" key="7">
    <source>
        <dbReference type="ARBA" id="ARBA00023015"/>
    </source>
</evidence>
<dbReference type="Gene3D" id="3.30.160.60">
    <property type="entry name" value="Classic Zinc Finger"/>
    <property type="match status" value="9"/>
</dbReference>